<evidence type="ECO:0000256" key="3">
    <source>
        <dbReference type="ARBA" id="ARBA00023098"/>
    </source>
</evidence>
<sequence length="255" mass="27189">MTVSLEVTAGVGTIRLDRPPMNALDVATQDRLKELADEATARDDVRAVVLYGGEKVFAAGADIKEMQAMDHAAMVLRARDLQDAFTAVARIPKPVVAAVTGYALGGGCELALCADYRIAADNAKLGQPEILLGLIPGAGGTQRLSRLIGPSRAKDLIFTGRMVKSDEALQLGLVDRVVPAAEVYEQAHTWAAKLAQGPAIALRAAKESVDRGLETDIDTGLAIERTWFSALFATEDRDRGMRSFVEEGPGKAKFV</sequence>
<comment type="catalytic activity">
    <reaction evidence="6">
        <text>a 4-saturated-(3S)-3-hydroxyacyl-CoA = a (3E)-enoyl-CoA + H2O</text>
        <dbReference type="Rhea" id="RHEA:20724"/>
        <dbReference type="ChEBI" id="CHEBI:15377"/>
        <dbReference type="ChEBI" id="CHEBI:58521"/>
        <dbReference type="ChEBI" id="CHEBI:137480"/>
        <dbReference type="EC" id="4.2.1.17"/>
    </reaction>
</comment>
<evidence type="ECO:0000256" key="7">
    <source>
        <dbReference type="RuleBase" id="RU003707"/>
    </source>
</evidence>
<evidence type="ECO:0000256" key="5">
    <source>
        <dbReference type="ARBA" id="ARBA00023709"/>
    </source>
</evidence>
<evidence type="ECO:0000256" key="4">
    <source>
        <dbReference type="ARBA" id="ARBA00023239"/>
    </source>
</evidence>
<keyword evidence="9" id="KW-1185">Reference proteome</keyword>
<dbReference type="EC" id="4.2.1.17" evidence="2"/>
<protein>
    <recommendedName>
        <fullName evidence="2">enoyl-CoA hydratase</fullName>
        <ecNumber evidence="2">4.2.1.17</ecNumber>
    </recommendedName>
</protein>
<keyword evidence="4" id="KW-0456">Lyase</keyword>
<dbReference type="Gene3D" id="1.10.12.10">
    <property type="entry name" value="Lyase 2-enoyl-coa Hydratase, Chain A, domain 2"/>
    <property type="match status" value="1"/>
</dbReference>
<comment type="similarity">
    <text evidence="1 7">Belongs to the enoyl-CoA hydratase/isomerase family.</text>
</comment>
<name>A0A6G4XGN5_9ACTN</name>
<dbReference type="PROSITE" id="PS00166">
    <property type="entry name" value="ENOYL_COA_HYDRATASE"/>
    <property type="match status" value="1"/>
</dbReference>
<dbReference type="InterPro" id="IPR001753">
    <property type="entry name" value="Enoyl-CoA_hydra/iso"/>
</dbReference>
<dbReference type="GO" id="GO:0004300">
    <property type="term" value="F:enoyl-CoA hydratase activity"/>
    <property type="evidence" value="ECO:0007669"/>
    <property type="project" value="UniProtKB-EC"/>
</dbReference>
<evidence type="ECO:0000256" key="2">
    <source>
        <dbReference type="ARBA" id="ARBA00012076"/>
    </source>
</evidence>
<dbReference type="EMBL" id="JAAKZW010000043">
    <property type="protein sequence ID" value="NGO76705.1"/>
    <property type="molecule type" value="Genomic_DNA"/>
</dbReference>
<reference evidence="8 9" key="1">
    <citation type="submission" date="2020-02" db="EMBL/GenBank/DDBJ databases">
        <title>Whole-genome analyses of novel actinobacteria.</title>
        <authorList>
            <person name="Sahin N."/>
            <person name="Tokatli A."/>
        </authorList>
    </citation>
    <scope>NUCLEOTIDE SEQUENCE [LARGE SCALE GENOMIC DNA]</scope>
    <source>
        <strain evidence="8 9">YC504</strain>
    </source>
</reference>
<dbReference type="Proteomes" id="UP000481109">
    <property type="component" value="Unassembled WGS sequence"/>
</dbReference>
<dbReference type="GO" id="GO:0016853">
    <property type="term" value="F:isomerase activity"/>
    <property type="evidence" value="ECO:0007669"/>
    <property type="project" value="UniProtKB-KW"/>
</dbReference>
<evidence type="ECO:0000256" key="1">
    <source>
        <dbReference type="ARBA" id="ARBA00005254"/>
    </source>
</evidence>
<dbReference type="GO" id="GO:0006635">
    <property type="term" value="P:fatty acid beta-oxidation"/>
    <property type="evidence" value="ECO:0007669"/>
    <property type="project" value="TreeGrafter"/>
</dbReference>
<dbReference type="FunFam" id="3.90.226.10:FF:000009">
    <property type="entry name" value="Carnitinyl-CoA dehydratase"/>
    <property type="match status" value="1"/>
</dbReference>
<dbReference type="PANTHER" id="PTHR11941:SF169">
    <property type="entry name" value="(7AS)-7A-METHYL-1,5-DIOXO-2,3,5,6,7,7A-HEXAHYDRO-1H-INDENE-CARBOXYL-COA HYDROLASE"/>
    <property type="match status" value="1"/>
</dbReference>
<dbReference type="Pfam" id="PF00378">
    <property type="entry name" value="ECH_1"/>
    <property type="match status" value="1"/>
</dbReference>
<dbReference type="AlphaFoldDB" id="A0A6G4XGN5"/>
<gene>
    <name evidence="8" type="ORF">G6045_13655</name>
</gene>
<dbReference type="RefSeq" id="WP_165332199.1">
    <property type="nucleotide sequence ID" value="NZ_JAAKZW010000043.1"/>
</dbReference>
<proteinExistence type="inferred from homology"/>
<comment type="caution">
    <text evidence="8">The sequence shown here is derived from an EMBL/GenBank/DDBJ whole genome shotgun (WGS) entry which is preliminary data.</text>
</comment>
<dbReference type="InterPro" id="IPR029045">
    <property type="entry name" value="ClpP/crotonase-like_dom_sf"/>
</dbReference>
<evidence type="ECO:0000313" key="8">
    <source>
        <dbReference type="EMBL" id="NGO76705.1"/>
    </source>
</evidence>
<comment type="catalytic activity">
    <reaction evidence="5">
        <text>a (3S)-3-hydroxyacyl-CoA = a (2E)-enoyl-CoA + H2O</text>
        <dbReference type="Rhea" id="RHEA:16105"/>
        <dbReference type="ChEBI" id="CHEBI:15377"/>
        <dbReference type="ChEBI" id="CHEBI:57318"/>
        <dbReference type="ChEBI" id="CHEBI:58856"/>
        <dbReference type="EC" id="4.2.1.17"/>
    </reaction>
</comment>
<accession>A0A6G4XGN5</accession>
<evidence type="ECO:0000256" key="6">
    <source>
        <dbReference type="ARBA" id="ARBA00023717"/>
    </source>
</evidence>
<dbReference type="CDD" id="cd06558">
    <property type="entry name" value="crotonase-like"/>
    <property type="match status" value="1"/>
</dbReference>
<keyword evidence="3" id="KW-0443">Lipid metabolism</keyword>
<evidence type="ECO:0000313" key="9">
    <source>
        <dbReference type="Proteomes" id="UP000481109"/>
    </source>
</evidence>
<dbReference type="Gene3D" id="3.90.226.10">
    <property type="entry name" value="2-enoyl-CoA Hydratase, Chain A, domain 1"/>
    <property type="match status" value="1"/>
</dbReference>
<dbReference type="SUPFAM" id="SSF52096">
    <property type="entry name" value="ClpP/crotonase"/>
    <property type="match status" value="1"/>
</dbReference>
<keyword evidence="8" id="KW-0413">Isomerase</keyword>
<dbReference type="PANTHER" id="PTHR11941">
    <property type="entry name" value="ENOYL-COA HYDRATASE-RELATED"/>
    <property type="match status" value="1"/>
</dbReference>
<dbReference type="InterPro" id="IPR014748">
    <property type="entry name" value="Enoyl-CoA_hydra_C"/>
</dbReference>
<organism evidence="8 9">
    <name type="scientific">Streptomyces mesophilus</name>
    <dbReference type="NCBI Taxonomy" id="1775132"/>
    <lineage>
        <taxon>Bacteria</taxon>
        <taxon>Bacillati</taxon>
        <taxon>Actinomycetota</taxon>
        <taxon>Actinomycetes</taxon>
        <taxon>Kitasatosporales</taxon>
        <taxon>Streptomycetaceae</taxon>
        <taxon>Streptomyces</taxon>
    </lineage>
</organism>
<dbReference type="InterPro" id="IPR018376">
    <property type="entry name" value="Enoyl-CoA_hyd/isom_CS"/>
</dbReference>
<dbReference type="FunFam" id="1.10.12.10:FF:000001">
    <property type="entry name" value="Probable enoyl-CoA hydratase, mitochondrial"/>
    <property type="match status" value="1"/>
</dbReference>